<dbReference type="SUPFAM" id="SSF51735">
    <property type="entry name" value="NAD(P)-binding Rossmann-fold domains"/>
    <property type="match status" value="1"/>
</dbReference>
<evidence type="ECO:0000259" key="3">
    <source>
        <dbReference type="Pfam" id="PF02894"/>
    </source>
</evidence>
<dbReference type="Gene3D" id="3.30.360.10">
    <property type="entry name" value="Dihydrodipicolinate Reductase, domain 2"/>
    <property type="match status" value="1"/>
</dbReference>
<comment type="similarity">
    <text evidence="1">Belongs to the Gfo/Idh/MocA family.</text>
</comment>
<keyword evidence="5" id="KW-1185">Reference proteome</keyword>
<dbReference type="PANTHER" id="PTHR43377:SF12">
    <property type="entry name" value="BINDING ROSSMANN FOLD OXIDOREDUCTASE, PUTATIVE (AFU_ORTHOLOGUE AFUA_3G11840)-RELATED"/>
    <property type="match status" value="1"/>
</dbReference>
<accession>A0ABT1A6K0</accession>
<dbReference type="InterPro" id="IPR000683">
    <property type="entry name" value="Gfo/Idh/MocA-like_OxRdtase_N"/>
</dbReference>
<dbReference type="Pfam" id="PF01408">
    <property type="entry name" value="GFO_IDH_MocA"/>
    <property type="match status" value="1"/>
</dbReference>
<dbReference type="InterPro" id="IPR004104">
    <property type="entry name" value="Gfo/Idh/MocA-like_OxRdtase_C"/>
</dbReference>
<evidence type="ECO:0000259" key="2">
    <source>
        <dbReference type="Pfam" id="PF01408"/>
    </source>
</evidence>
<dbReference type="Pfam" id="PF02894">
    <property type="entry name" value="GFO_IDH_MocA_C"/>
    <property type="match status" value="1"/>
</dbReference>
<organism evidence="4 5">
    <name type="scientific">Pseudonocardia humida</name>
    <dbReference type="NCBI Taxonomy" id="2800819"/>
    <lineage>
        <taxon>Bacteria</taxon>
        <taxon>Bacillati</taxon>
        <taxon>Actinomycetota</taxon>
        <taxon>Actinomycetes</taxon>
        <taxon>Pseudonocardiales</taxon>
        <taxon>Pseudonocardiaceae</taxon>
        <taxon>Pseudonocardia</taxon>
    </lineage>
</organism>
<name>A0ABT1A6K0_9PSEU</name>
<evidence type="ECO:0000313" key="4">
    <source>
        <dbReference type="EMBL" id="MCO1658652.1"/>
    </source>
</evidence>
<dbReference type="InterPro" id="IPR051450">
    <property type="entry name" value="Gfo/Idh/MocA_Oxidoreductases"/>
</dbReference>
<gene>
    <name evidence="4" type="ORF">KDL28_26655</name>
</gene>
<evidence type="ECO:0000313" key="5">
    <source>
        <dbReference type="Proteomes" id="UP001165283"/>
    </source>
</evidence>
<dbReference type="EMBL" id="JAGSOV010000057">
    <property type="protein sequence ID" value="MCO1658652.1"/>
    <property type="molecule type" value="Genomic_DNA"/>
</dbReference>
<sequence>MDSRRPVRFAVVGAGSRGYGHSARIEQAGGTVVAVAEPDPRRRAILAERFGVDARFPGWRELADAAPADVDAVVVATQDADHADPVERFAALGLDILCEKPMAPTEADAVRMAEAVERAGVLFAVCHSLRYTDYTRALVDLVASGRIGRVVSVQHLEPVGWWHFAHSYVRGNWRREDESSSLLMAKCCHDLDWLGHVIGSHPTSVASFGRLSHFRPENRPPGAGTRCTDCAVEPDCSYSALRLYPSRLGESGWDRWPLAVLTPTPTAETVRAALEEGPYGRCVYDCDNDVVDHQVVALDYANGVTATHTVTAFTDMGNRRTRIFGTDGCIDGDGASLTVHDFRRGPRAPVQVLTPGETDFDPVSAHSDGDRNLVAAFVTACATRDPAPILSGPHESVGSHRIVWAAERARRTGTVVHLDAQ</sequence>
<dbReference type="SUPFAM" id="SSF55347">
    <property type="entry name" value="Glyceraldehyde-3-phosphate dehydrogenase-like, C-terminal domain"/>
    <property type="match status" value="1"/>
</dbReference>
<protein>
    <submittedName>
        <fullName evidence="4">Gfo/Idh/MocA family oxidoreductase</fullName>
    </submittedName>
</protein>
<dbReference type="PANTHER" id="PTHR43377">
    <property type="entry name" value="BILIVERDIN REDUCTASE A"/>
    <property type="match status" value="1"/>
</dbReference>
<comment type="caution">
    <text evidence="4">The sequence shown here is derived from an EMBL/GenBank/DDBJ whole genome shotgun (WGS) entry which is preliminary data.</text>
</comment>
<dbReference type="InterPro" id="IPR036291">
    <property type="entry name" value="NAD(P)-bd_dom_sf"/>
</dbReference>
<proteinExistence type="inferred from homology"/>
<dbReference type="Gene3D" id="3.40.50.720">
    <property type="entry name" value="NAD(P)-binding Rossmann-like Domain"/>
    <property type="match status" value="1"/>
</dbReference>
<dbReference type="Proteomes" id="UP001165283">
    <property type="component" value="Unassembled WGS sequence"/>
</dbReference>
<feature type="domain" description="Gfo/Idh/MocA-like oxidoreductase N-terminal" evidence="2">
    <location>
        <begin position="7"/>
        <end position="126"/>
    </location>
</feature>
<feature type="domain" description="Gfo/Idh/MocA-like oxidoreductase C-terminal" evidence="3">
    <location>
        <begin position="140"/>
        <end position="418"/>
    </location>
</feature>
<evidence type="ECO:0000256" key="1">
    <source>
        <dbReference type="ARBA" id="ARBA00010928"/>
    </source>
</evidence>
<dbReference type="RefSeq" id="WP_252442860.1">
    <property type="nucleotide sequence ID" value="NZ_JAGSOV010000057.1"/>
</dbReference>
<reference evidence="4" key="1">
    <citation type="submission" date="2021-04" db="EMBL/GenBank/DDBJ databases">
        <title>Pseudonocardia sp. nov., isolated from sandy soil of mangrove forest.</title>
        <authorList>
            <person name="Zan Z."/>
            <person name="Huang R."/>
            <person name="Liu W."/>
        </authorList>
    </citation>
    <scope>NUCLEOTIDE SEQUENCE</scope>
    <source>
        <strain evidence="4">S2-4</strain>
    </source>
</reference>